<dbReference type="PROSITE" id="PS00517">
    <property type="entry name" value="RNASE_3_1"/>
    <property type="match status" value="1"/>
</dbReference>
<feature type="compositionally biased region" description="Polar residues" evidence="10">
    <location>
        <begin position="251"/>
        <end position="262"/>
    </location>
</feature>
<evidence type="ECO:0000256" key="4">
    <source>
        <dbReference type="ARBA" id="ARBA00022722"/>
    </source>
</evidence>
<feature type="binding site" evidence="8">
    <location>
        <position position="131"/>
    </location>
    <ligand>
        <name>Mg(2+)</name>
        <dbReference type="ChEBI" id="CHEBI:18420"/>
    </ligand>
</feature>
<gene>
    <name evidence="8 13" type="primary">rnc</name>
    <name evidence="13" type="ORF">ACFO3G_02650</name>
</gene>
<dbReference type="PROSITE" id="PS50142">
    <property type="entry name" value="RNASE_3_2"/>
    <property type="match status" value="1"/>
</dbReference>
<dbReference type="Gene3D" id="3.30.160.20">
    <property type="match status" value="1"/>
</dbReference>
<evidence type="ECO:0000256" key="9">
    <source>
        <dbReference type="SAM" id="Coils"/>
    </source>
</evidence>
<evidence type="ECO:0000256" key="2">
    <source>
        <dbReference type="ARBA" id="ARBA00010183"/>
    </source>
</evidence>
<dbReference type="EMBL" id="JBHSGO010000046">
    <property type="protein sequence ID" value="MFC4665518.1"/>
    <property type="molecule type" value="Genomic_DNA"/>
</dbReference>
<sequence length="262" mass="29739">MLGIEKLIKRLPWRTPRGPLSVLPDILGFTPRDYDLYELAFTHSSCSVELPDGTFANNERLEFLGDSVLATSVSHYLYTKYPKWDEGMMSKRRGALVKRAVNNKIAEEMGIINLIHTKHRIGNMSPDIYGNTLEALIGAIFLDRGYKVAENFVYQKFLKSFLEMAEELEDETTNYKSQLLEWVQKNHLEIEFEMLEEPRSSRGKFVCAAVINGKRIGIGSGYNKKEAHQDASHNALDGLTKASKAIKRKSMTTPSLETSEEE</sequence>
<comment type="similarity">
    <text evidence="2">Belongs to the ribonuclease III family.</text>
</comment>
<keyword evidence="3 8" id="KW-0507">mRNA processing</keyword>
<dbReference type="Pfam" id="PF00035">
    <property type="entry name" value="dsrm"/>
    <property type="match status" value="1"/>
</dbReference>
<evidence type="ECO:0000256" key="3">
    <source>
        <dbReference type="ARBA" id="ARBA00022664"/>
    </source>
</evidence>
<feature type="active site" evidence="8">
    <location>
        <position position="134"/>
    </location>
</feature>
<keyword evidence="8" id="KW-0479">Metal-binding</keyword>
<evidence type="ECO:0000259" key="11">
    <source>
        <dbReference type="PROSITE" id="PS50137"/>
    </source>
</evidence>
<dbReference type="InterPro" id="IPR036389">
    <property type="entry name" value="RNase_III_sf"/>
</dbReference>
<dbReference type="RefSeq" id="WP_380077729.1">
    <property type="nucleotide sequence ID" value="NZ_JBHSGO010000046.1"/>
</dbReference>
<keyword evidence="6 8" id="KW-0378">Hydrolase</keyword>
<evidence type="ECO:0000259" key="12">
    <source>
        <dbReference type="PROSITE" id="PS50142"/>
    </source>
</evidence>
<dbReference type="InterPro" id="IPR014720">
    <property type="entry name" value="dsRBD_dom"/>
</dbReference>
<feature type="binding site" evidence="8">
    <location>
        <position position="134"/>
    </location>
    <ligand>
        <name>Mg(2+)</name>
        <dbReference type="ChEBI" id="CHEBI:18420"/>
    </ligand>
</feature>
<evidence type="ECO:0000256" key="7">
    <source>
        <dbReference type="ARBA" id="ARBA00022884"/>
    </source>
</evidence>
<feature type="binding site" evidence="8">
    <location>
        <position position="62"/>
    </location>
    <ligand>
        <name>Mg(2+)</name>
        <dbReference type="ChEBI" id="CHEBI:18420"/>
    </ligand>
</feature>
<reference evidence="14" key="1">
    <citation type="journal article" date="2019" name="Int. J. Syst. Evol. Microbiol.">
        <title>The Global Catalogue of Microorganisms (GCM) 10K type strain sequencing project: providing services to taxonomists for standard genome sequencing and annotation.</title>
        <authorList>
            <consortium name="The Broad Institute Genomics Platform"/>
            <consortium name="The Broad Institute Genome Sequencing Center for Infectious Disease"/>
            <person name="Wu L."/>
            <person name="Ma J."/>
        </authorList>
    </citation>
    <scope>NUCLEOTIDE SEQUENCE [LARGE SCALE GENOMIC DNA]</scope>
    <source>
        <strain evidence="14">CGMCC 4.7357</strain>
    </source>
</reference>
<keyword evidence="9" id="KW-0175">Coiled coil</keyword>
<feature type="active site" evidence="8">
    <location>
        <position position="66"/>
    </location>
</feature>
<dbReference type="InterPro" id="IPR011907">
    <property type="entry name" value="RNase_III"/>
</dbReference>
<dbReference type="GO" id="GO:0004525">
    <property type="term" value="F:ribonuclease III activity"/>
    <property type="evidence" value="ECO:0007669"/>
    <property type="project" value="UniProtKB-EC"/>
</dbReference>
<keyword evidence="8" id="KW-0698">rRNA processing</keyword>
<feature type="coiled-coil region" evidence="9">
    <location>
        <begin position="158"/>
        <end position="185"/>
    </location>
</feature>
<dbReference type="CDD" id="cd00593">
    <property type="entry name" value="RIBOc"/>
    <property type="match status" value="1"/>
</dbReference>
<comment type="caution">
    <text evidence="13">The sequence shown here is derived from an EMBL/GenBank/DDBJ whole genome shotgun (WGS) entry which is preliminary data.</text>
</comment>
<comment type="function">
    <text evidence="8">Digests double-stranded RNA. Involved in the processing of primary rRNA transcript to yield the immediate precursors to the large and small rRNAs (23S and 16S). Processes some mRNAs, and tRNAs when they are encoded in the rRNA operon. Processes pre-crRNA and tracrRNA of type II CRISPR loci if present in the organism.</text>
</comment>
<evidence type="ECO:0000256" key="6">
    <source>
        <dbReference type="ARBA" id="ARBA00022801"/>
    </source>
</evidence>
<feature type="region of interest" description="Disordered" evidence="10">
    <location>
        <begin position="243"/>
        <end position="262"/>
    </location>
</feature>
<organism evidence="13 14">
    <name type="scientific">Falsiporphyromonas endometrii</name>
    <dbReference type="NCBI Taxonomy" id="1387297"/>
    <lineage>
        <taxon>Bacteria</taxon>
        <taxon>Pseudomonadati</taxon>
        <taxon>Bacteroidota</taxon>
        <taxon>Bacteroidia</taxon>
        <taxon>Bacteroidales</taxon>
        <taxon>Porphyromonadaceae</taxon>
        <taxon>Falsiporphyromonas</taxon>
    </lineage>
</organism>
<protein>
    <recommendedName>
        <fullName evidence="8">Ribonuclease 3</fullName>
        <ecNumber evidence="8">3.1.26.3</ecNumber>
    </recommendedName>
    <alternativeName>
        <fullName evidence="8">Ribonuclease III</fullName>
        <shortName evidence="8">RNase III</shortName>
    </alternativeName>
</protein>
<accession>A0ABV9K697</accession>
<comment type="cofactor">
    <cofactor evidence="8">
        <name>Mg(2+)</name>
        <dbReference type="ChEBI" id="CHEBI:18420"/>
    </cofactor>
</comment>
<keyword evidence="5 8" id="KW-0255">Endonuclease</keyword>
<keyword evidence="8" id="KW-0963">Cytoplasm</keyword>
<keyword evidence="8" id="KW-0699">rRNA-binding</keyword>
<keyword evidence="8" id="KW-0460">Magnesium</keyword>
<dbReference type="InterPro" id="IPR000999">
    <property type="entry name" value="RNase_III_dom"/>
</dbReference>
<dbReference type="HAMAP" id="MF_00104">
    <property type="entry name" value="RNase_III"/>
    <property type="match status" value="1"/>
</dbReference>
<dbReference type="CDD" id="cd10845">
    <property type="entry name" value="DSRM_RNAse_III_family"/>
    <property type="match status" value="1"/>
</dbReference>
<keyword evidence="4 8" id="KW-0540">Nuclease</keyword>
<evidence type="ECO:0000313" key="14">
    <source>
        <dbReference type="Proteomes" id="UP001596020"/>
    </source>
</evidence>
<dbReference type="PROSITE" id="PS50137">
    <property type="entry name" value="DS_RBD"/>
    <property type="match status" value="1"/>
</dbReference>
<dbReference type="Gene3D" id="1.10.1520.10">
    <property type="entry name" value="Ribonuclease III domain"/>
    <property type="match status" value="1"/>
</dbReference>
<evidence type="ECO:0000256" key="8">
    <source>
        <dbReference type="HAMAP-Rule" id="MF_00104"/>
    </source>
</evidence>
<dbReference type="SUPFAM" id="SSF69065">
    <property type="entry name" value="RNase III domain-like"/>
    <property type="match status" value="1"/>
</dbReference>
<comment type="subunit">
    <text evidence="8">Homodimer.</text>
</comment>
<keyword evidence="8" id="KW-0819">tRNA processing</keyword>
<dbReference type="PANTHER" id="PTHR11207">
    <property type="entry name" value="RIBONUCLEASE III"/>
    <property type="match status" value="1"/>
</dbReference>
<feature type="domain" description="DRBM" evidence="11">
    <location>
        <begin position="174"/>
        <end position="241"/>
    </location>
</feature>
<dbReference type="SUPFAM" id="SSF54768">
    <property type="entry name" value="dsRNA-binding domain-like"/>
    <property type="match status" value="1"/>
</dbReference>
<evidence type="ECO:0000256" key="1">
    <source>
        <dbReference type="ARBA" id="ARBA00000109"/>
    </source>
</evidence>
<keyword evidence="14" id="KW-1185">Reference proteome</keyword>
<evidence type="ECO:0000256" key="10">
    <source>
        <dbReference type="SAM" id="MobiDB-lite"/>
    </source>
</evidence>
<keyword evidence="7 8" id="KW-0694">RNA-binding</keyword>
<evidence type="ECO:0000256" key="5">
    <source>
        <dbReference type="ARBA" id="ARBA00022759"/>
    </source>
</evidence>
<name>A0ABV9K697_9PORP</name>
<feature type="domain" description="RNase III" evidence="12">
    <location>
        <begin position="20"/>
        <end position="145"/>
    </location>
</feature>
<evidence type="ECO:0000313" key="13">
    <source>
        <dbReference type="EMBL" id="MFC4665518.1"/>
    </source>
</evidence>
<comment type="subcellular location">
    <subcellularLocation>
        <location evidence="8">Cytoplasm</location>
    </subcellularLocation>
</comment>
<dbReference type="NCBIfam" id="TIGR02191">
    <property type="entry name" value="RNaseIII"/>
    <property type="match status" value="1"/>
</dbReference>
<dbReference type="Pfam" id="PF14622">
    <property type="entry name" value="Ribonucleas_3_3"/>
    <property type="match status" value="1"/>
</dbReference>
<dbReference type="Proteomes" id="UP001596020">
    <property type="component" value="Unassembled WGS sequence"/>
</dbReference>
<dbReference type="PANTHER" id="PTHR11207:SF0">
    <property type="entry name" value="RIBONUCLEASE 3"/>
    <property type="match status" value="1"/>
</dbReference>
<dbReference type="EC" id="3.1.26.3" evidence="8"/>
<dbReference type="SMART" id="SM00358">
    <property type="entry name" value="DSRM"/>
    <property type="match status" value="1"/>
</dbReference>
<dbReference type="SMART" id="SM00535">
    <property type="entry name" value="RIBOc"/>
    <property type="match status" value="1"/>
</dbReference>
<comment type="catalytic activity">
    <reaction evidence="1 8">
        <text>Endonucleolytic cleavage to 5'-phosphomonoester.</text>
        <dbReference type="EC" id="3.1.26.3"/>
    </reaction>
</comment>
<proteinExistence type="inferred from homology"/>